<dbReference type="Proteomes" id="UP000554235">
    <property type="component" value="Unassembled WGS sequence"/>
</dbReference>
<evidence type="ECO:0000313" key="3">
    <source>
        <dbReference type="EMBL" id="KAF4472800.1"/>
    </source>
</evidence>
<dbReference type="EMBL" id="JAADYS010000037">
    <property type="protein sequence ID" value="KAF4472800.1"/>
    <property type="molecule type" value="Genomic_DNA"/>
</dbReference>
<gene>
    <name evidence="3" type="ORF">FALBO_309</name>
</gene>
<name>A0A8H4LQ16_9HYPO</name>
<proteinExistence type="predicted"/>
<dbReference type="OrthoDB" id="5215637at2759"/>
<comment type="caution">
    <text evidence="3">The sequence shown here is derived from an EMBL/GenBank/DDBJ whole genome shotgun (WGS) entry which is preliminary data.</text>
</comment>
<evidence type="ECO:0000313" key="4">
    <source>
        <dbReference type="Proteomes" id="UP000554235"/>
    </source>
</evidence>
<evidence type="ECO:0000256" key="2">
    <source>
        <dbReference type="SAM" id="Phobius"/>
    </source>
</evidence>
<feature type="region of interest" description="Disordered" evidence="1">
    <location>
        <begin position="250"/>
        <end position="269"/>
    </location>
</feature>
<keyword evidence="2" id="KW-0812">Transmembrane</keyword>
<keyword evidence="2" id="KW-0472">Membrane</keyword>
<feature type="transmembrane region" description="Helical" evidence="2">
    <location>
        <begin position="163"/>
        <end position="185"/>
    </location>
</feature>
<keyword evidence="4" id="KW-1185">Reference proteome</keyword>
<reference evidence="3 4" key="1">
    <citation type="submission" date="2020-01" db="EMBL/GenBank/DDBJ databases">
        <title>Identification and distribution of gene clusters putatively required for synthesis of sphingolipid metabolism inhibitors in phylogenetically diverse species of the filamentous fungus Fusarium.</title>
        <authorList>
            <person name="Kim H.-S."/>
            <person name="Busman M."/>
            <person name="Brown D.W."/>
            <person name="Divon H."/>
            <person name="Uhlig S."/>
            <person name="Proctor R.H."/>
        </authorList>
    </citation>
    <scope>NUCLEOTIDE SEQUENCE [LARGE SCALE GENOMIC DNA]</scope>
    <source>
        <strain evidence="3 4">NRRL 20459</strain>
    </source>
</reference>
<evidence type="ECO:0000256" key="1">
    <source>
        <dbReference type="SAM" id="MobiDB-lite"/>
    </source>
</evidence>
<sequence>MHSPRSAALCFNLAGKRIADDTPNIQPQKPCDPSAAVSHCCSQGDLCTSNGLCIDNGGDGRFTAQGCTDPRWQAPCRGELRGCPSSITADYVPVWMCRSIGGTADFCCDATDARCCAAALEGNATLYSMPLWGDVWHPGDAARGYLGNDSDGGGLSLADKVTVALSILFGVLAVFIGSLQLRYIVRESKARGQPVSFVPLIRRQIQLWFPSRHQGHRINARDNAGAVEMANTSREEESTVPLIAQDIYDSAVSEEQPTTENDEEAFEVE</sequence>
<dbReference type="AlphaFoldDB" id="A0A8H4LQ16"/>
<keyword evidence="2" id="KW-1133">Transmembrane helix</keyword>
<feature type="compositionally biased region" description="Acidic residues" evidence="1">
    <location>
        <begin position="260"/>
        <end position="269"/>
    </location>
</feature>
<organism evidence="3 4">
    <name type="scientific">Fusarium albosuccineum</name>
    <dbReference type="NCBI Taxonomy" id="1237068"/>
    <lineage>
        <taxon>Eukaryota</taxon>
        <taxon>Fungi</taxon>
        <taxon>Dikarya</taxon>
        <taxon>Ascomycota</taxon>
        <taxon>Pezizomycotina</taxon>
        <taxon>Sordariomycetes</taxon>
        <taxon>Hypocreomycetidae</taxon>
        <taxon>Hypocreales</taxon>
        <taxon>Nectriaceae</taxon>
        <taxon>Fusarium</taxon>
        <taxon>Fusarium decemcellulare species complex</taxon>
    </lineage>
</organism>
<protein>
    <submittedName>
        <fullName evidence="3">Uncharacterized protein</fullName>
    </submittedName>
</protein>
<accession>A0A8H4LQ16</accession>